<dbReference type="PANTHER" id="PTHR11538">
    <property type="entry name" value="PHENYLALANYL-TRNA SYNTHETASE"/>
    <property type="match status" value="1"/>
</dbReference>
<dbReference type="InterPro" id="IPR019446">
    <property type="entry name" value="BMT5-like"/>
</dbReference>
<dbReference type="PANTHER" id="PTHR11538:SF26">
    <property type="entry name" value="FERREDOXIN-FOLD ANTICODON-BINDING DOMAIN-CONTAINING PROTEIN 1"/>
    <property type="match status" value="1"/>
</dbReference>
<proteinExistence type="predicted"/>
<dbReference type="FunFam" id="3.40.50.150:FF:000440">
    <property type="entry name" value="Os09g0479300 protein"/>
    <property type="match status" value="1"/>
</dbReference>
<dbReference type="GO" id="GO:0070042">
    <property type="term" value="F:rRNA (uridine-N3-)-methyltransferase activity"/>
    <property type="evidence" value="ECO:0007669"/>
    <property type="project" value="InterPro"/>
</dbReference>
<keyword evidence="3" id="KW-1185">Reference proteome</keyword>
<dbReference type="GO" id="GO:0005737">
    <property type="term" value="C:cytoplasm"/>
    <property type="evidence" value="ECO:0007669"/>
    <property type="project" value="TreeGrafter"/>
</dbReference>
<name>A0A087H0B5_ARAAL</name>
<dbReference type="CDD" id="cd02440">
    <property type="entry name" value="AdoMet_MTases"/>
    <property type="match status" value="1"/>
</dbReference>
<dbReference type="Gramene" id="KFK35567">
    <property type="protein sequence ID" value="KFK35567"/>
    <property type="gene ID" value="AALP_AA4G007500"/>
</dbReference>
<protein>
    <recommendedName>
        <fullName evidence="1">25S rRNA (uridine-N(3))-methyltransferase BMT5-like domain-containing protein</fullName>
    </recommendedName>
</protein>
<organism evidence="2 3">
    <name type="scientific">Arabis alpina</name>
    <name type="common">Alpine rock-cress</name>
    <dbReference type="NCBI Taxonomy" id="50452"/>
    <lineage>
        <taxon>Eukaryota</taxon>
        <taxon>Viridiplantae</taxon>
        <taxon>Streptophyta</taxon>
        <taxon>Embryophyta</taxon>
        <taxon>Tracheophyta</taxon>
        <taxon>Spermatophyta</taxon>
        <taxon>Magnoliopsida</taxon>
        <taxon>eudicotyledons</taxon>
        <taxon>Gunneridae</taxon>
        <taxon>Pentapetalae</taxon>
        <taxon>rosids</taxon>
        <taxon>malvids</taxon>
        <taxon>Brassicales</taxon>
        <taxon>Brassicaceae</taxon>
        <taxon>Arabideae</taxon>
        <taxon>Arabis</taxon>
    </lineage>
</organism>
<sequence length="326" mass="37474">MNKSFSVRDDDDQVWVTHYSSNHQILLVGEGDFSFSHSLAISFGSASNISASSLDSYDDVVRKYKNARSNLETLKRLGASLYHGVDATKLHFHPDLHFRRFDRIIFNFPHAGFHGKEADPRLIRKHRELVFGFFRSASHMLRADGEIHVSHKNKEPFCQWNLEGLASRCFLVLVHCVAFEKSKYPGYENKRGDGSRCDKPFTLGECSTFKFRLCRVAKELYAEKVKSREMKEQESKRLQAFPNEQNTSLNALASSMEFRMTGNDIGRAFLIRTLENRQKDAICFVKTFQFKLLKNHSSNTLTASMEFLMESITGKYEPAFLIHTSD</sequence>
<dbReference type="GO" id="GO:0070475">
    <property type="term" value="P:rRNA base methylation"/>
    <property type="evidence" value="ECO:0007669"/>
    <property type="project" value="InterPro"/>
</dbReference>
<dbReference type="AlphaFoldDB" id="A0A087H0B5"/>
<dbReference type="Pfam" id="PF10354">
    <property type="entry name" value="BMT5-like"/>
    <property type="match status" value="1"/>
</dbReference>
<dbReference type="Proteomes" id="UP000029120">
    <property type="component" value="Chromosome 4"/>
</dbReference>
<evidence type="ECO:0000313" key="3">
    <source>
        <dbReference type="Proteomes" id="UP000029120"/>
    </source>
</evidence>
<dbReference type="SUPFAM" id="SSF53335">
    <property type="entry name" value="S-adenosyl-L-methionine-dependent methyltransferases"/>
    <property type="match status" value="1"/>
</dbReference>
<evidence type="ECO:0000259" key="1">
    <source>
        <dbReference type="Pfam" id="PF10354"/>
    </source>
</evidence>
<accession>A0A087H0B5</accession>
<dbReference type="EMBL" id="CM002872">
    <property type="protein sequence ID" value="KFK35567.1"/>
    <property type="molecule type" value="Genomic_DNA"/>
</dbReference>
<evidence type="ECO:0000313" key="2">
    <source>
        <dbReference type="EMBL" id="KFK35567.1"/>
    </source>
</evidence>
<dbReference type="InterPro" id="IPR029063">
    <property type="entry name" value="SAM-dependent_MTases_sf"/>
</dbReference>
<dbReference type="OrthoDB" id="273345at2759"/>
<feature type="domain" description="25S rRNA (uridine-N(3))-methyltransferase BMT5-like" evidence="1">
    <location>
        <begin position="26"/>
        <end position="191"/>
    </location>
</feature>
<dbReference type="OMA" id="QRDIACF"/>
<reference evidence="3" key="1">
    <citation type="journal article" date="2015" name="Nat. Plants">
        <title>Genome expansion of Arabis alpina linked with retrotransposition and reduced symmetric DNA methylation.</title>
        <authorList>
            <person name="Willing E.M."/>
            <person name="Rawat V."/>
            <person name="Mandakova T."/>
            <person name="Maumus F."/>
            <person name="James G.V."/>
            <person name="Nordstroem K.J."/>
            <person name="Becker C."/>
            <person name="Warthmann N."/>
            <person name="Chica C."/>
            <person name="Szarzynska B."/>
            <person name="Zytnicki M."/>
            <person name="Albani M.C."/>
            <person name="Kiefer C."/>
            <person name="Bergonzi S."/>
            <person name="Castaings L."/>
            <person name="Mateos J.L."/>
            <person name="Berns M.C."/>
            <person name="Bujdoso N."/>
            <person name="Piofczyk T."/>
            <person name="de Lorenzo L."/>
            <person name="Barrero-Sicilia C."/>
            <person name="Mateos I."/>
            <person name="Piednoel M."/>
            <person name="Hagmann J."/>
            <person name="Chen-Min-Tao R."/>
            <person name="Iglesias-Fernandez R."/>
            <person name="Schuster S.C."/>
            <person name="Alonso-Blanco C."/>
            <person name="Roudier F."/>
            <person name="Carbonero P."/>
            <person name="Paz-Ares J."/>
            <person name="Davis S.J."/>
            <person name="Pecinka A."/>
            <person name="Quesneville H."/>
            <person name="Colot V."/>
            <person name="Lysak M.A."/>
            <person name="Weigel D."/>
            <person name="Coupland G."/>
            <person name="Schneeberger K."/>
        </authorList>
    </citation>
    <scope>NUCLEOTIDE SEQUENCE [LARGE SCALE GENOMIC DNA]</scope>
    <source>
        <strain evidence="3">cv. Pajares</strain>
    </source>
</reference>
<dbReference type="eggNOG" id="KOG4174">
    <property type="taxonomic scope" value="Eukaryota"/>
</dbReference>
<gene>
    <name evidence="2" type="ordered locus">AALP_Aa4g007500</name>
</gene>